<evidence type="ECO:0000313" key="3">
    <source>
        <dbReference type="Proteomes" id="UP000186817"/>
    </source>
</evidence>
<feature type="region of interest" description="Disordered" evidence="1">
    <location>
        <begin position="642"/>
        <end position="664"/>
    </location>
</feature>
<feature type="region of interest" description="Disordered" evidence="1">
    <location>
        <begin position="555"/>
        <end position="574"/>
    </location>
</feature>
<feature type="compositionally biased region" description="Basic and acidic residues" evidence="1">
    <location>
        <begin position="642"/>
        <end position="658"/>
    </location>
</feature>
<feature type="region of interest" description="Disordered" evidence="1">
    <location>
        <begin position="1390"/>
        <end position="1420"/>
    </location>
</feature>
<feature type="compositionally biased region" description="Basic and acidic residues" evidence="1">
    <location>
        <begin position="1410"/>
        <end position="1420"/>
    </location>
</feature>
<evidence type="ECO:0000256" key="1">
    <source>
        <dbReference type="SAM" id="MobiDB-lite"/>
    </source>
</evidence>
<feature type="region of interest" description="Disordered" evidence="1">
    <location>
        <begin position="966"/>
        <end position="1000"/>
    </location>
</feature>
<accession>A0A1Q9D967</accession>
<dbReference type="EMBL" id="LSRX01000654">
    <property type="protein sequence ID" value="OLP91679.1"/>
    <property type="molecule type" value="Genomic_DNA"/>
</dbReference>
<evidence type="ECO:0000313" key="2">
    <source>
        <dbReference type="EMBL" id="OLP91679.1"/>
    </source>
</evidence>
<proteinExistence type="predicted"/>
<gene>
    <name evidence="2" type="ORF">AK812_SmicGene26596</name>
</gene>
<dbReference type="Proteomes" id="UP000186817">
    <property type="component" value="Unassembled WGS sequence"/>
</dbReference>
<comment type="caution">
    <text evidence="2">The sequence shown here is derived from an EMBL/GenBank/DDBJ whole genome shotgun (WGS) entry which is preliminary data.</text>
</comment>
<feature type="region of interest" description="Disordered" evidence="1">
    <location>
        <begin position="1295"/>
        <end position="1354"/>
    </location>
</feature>
<reference evidence="2 3" key="1">
    <citation type="submission" date="2016-02" db="EMBL/GenBank/DDBJ databases">
        <title>Genome analysis of coral dinoflagellate symbionts highlights evolutionary adaptations to a symbiotic lifestyle.</title>
        <authorList>
            <person name="Aranda M."/>
            <person name="Li Y."/>
            <person name="Liew Y.J."/>
            <person name="Baumgarten S."/>
            <person name="Simakov O."/>
            <person name="Wilson M."/>
            <person name="Piel J."/>
            <person name="Ashoor H."/>
            <person name="Bougouffa S."/>
            <person name="Bajic V.B."/>
            <person name="Ryu T."/>
            <person name="Ravasi T."/>
            <person name="Bayer T."/>
            <person name="Micklem G."/>
            <person name="Kim H."/>
            <person name="Bhak J."/>
            <person name="Lajeunesse T.C."/>
            <person name="Voolstra C.R."/>
        </authorList>
    </citation>
    <scope>NUCLEOTIDE SEQUENCE [LARGE SCALE GENOMIC DNA]</scope>
    <source>
        <strain evidence="2 3">CCMP2467</strain>
    </source>
</reference>
<keyword evidence="3" id="KW-1185">Reference proteome</keyword>
<organism evidence="2 3">
    <name type="scientific">Symbiodinium microadriaticum</name>
    <name type="common">Dinoflagellate</name>
    <name type="synonym">Zooxanthella microadriatica</name>
    <dbReference type="NCBI Taxonomy" id="2951"/>
    <lineage>
        <taxon>Eukaryota</taxon>
        <taxon>Sar</taxon>
        <taxon>Alveolata</taxon>
        <taxon>Dinophyceae</taxon>
        <taxon>Suessiales</taxon>
        <taxon>Symbiodiniaceae</taxon>
        <taxon>Symbiodinium</taxon>
    </lineage>
</organism>
<feature type="compositionally biased region" description="Basic and acidic residues" evidence="1">
    <location>
        <begin position="555"/>
        <end position="564"/>
    </location>
</feature>
<feature type="compositionally biased region" description="Low complexity" evidence="1">
    <location>
        <begin position="1296"/>
        <end position="1308"/>
    </location>
</feature>
<protein>
    <submittedName>
        <fullName evidence="2">Uncharacterized protein</fullName>
    </submittedName>
</protein>
<sequence length="1420" mass="157298">MVQGPTCFLSGFKEVLKLLSTSLIDNPHLWELAALTTIAMAREEEEQVPIICIDSFVALSALLFSPERQVLYAGVDPTPSLQYIGDQYNSNKVFEMNEFLDFPAIIIFYGRPQHRGRESEPLAWVNSPSLIKSYIARYSEDNKCNDAEKAINDAEKWYCWNGLKVCEIGVPVPHTQASFLSPFVTTRIKLTEDHAVAAGDSGWIALFLSGLFRLSVASEAGDDEDSESRRSWSFNTQMGALGGQYIHASHQGMGKKDKQEQLLFQCFFSGHSWVFSVWWVEYGEVSGDLGAVGFAPSLQQLDYTITPSDSMTVGITANLRHSRCRHGMLLASILRGMLGDGLTSGLHEESLDILRLRDLLGGCVDALAVVQPRLPEAPSIAGVEAPMPRMRCRPLLAACAAAVLAYHSGLVGFVAGSIFPESRISGRSELVRMQALKRLSKKEKIMKNVANAKKNPRSLSKRLVAKQMRKVNSIAKDDDWVNEFLSYSRPQPVGGEYVMPPEVAKAALEEIYGEGPDLQNIDLDELEEDEDEGPYAYASQRPYNAKEARSEIHEMERMRRKADPSKSPGKTRRKARVRWNMVPGIQKYVGVVPRSIATGTTGTMSSSSYRSHQDVWISGGSVQYDYEDKPWLALAVAKKDSVISNEDKPEKSADDTRSGSKAPPKRFLNNVQVCCALVGCESPLGLKHHFEADSNQKASRCYRRCGIAGLAAGQHVGHHKKAAGGAEGGANPFYPLVLPTAELPENGYGHCYPLHKVFQYFYAGTEKILCSIDDSKTLPGRVGVSICHEAAAAMQLNSDMNKTLSEWQKTWAEGLTERKRDVEKQLLERSREILCPRSGGEDALDMHKRPTTKPSPAKQMRMLLTAGGTVTGLKSLDDDKKQQMTAIRFCHGDFYLYTFPANQTVTCRYADFVSRSGTPVRRSDAALPAEAEDETLGGALGFRFVFEASTESVECGARAESTSEQGVYKVRKDIHSSESSGEEEDSDASDSKDHAEDEEPFTAALRRRLPYFYKRKKGTKCPQKSRAWMVKKTKVVGKRLPVSQTSRGKLGIIECLKFLCWHMAREAQCRPEEEWRVDDEIPTERSESRVVQLTPSSEAVALVNPARADECGDRDMARDDTEIDAAPSDGYVCPSCPFPWYALRYPGEVSRQHRRGRRLFDPSSGQPKFADKVLKGIMEQVLSRSKIWRTGFFFDEESGAVFGEETTVEQIAQLLGDEESEVMKDSFPQMRTPGCDPSKPSVSKVMKEMLNNQTSALPHAVGEEAAVPGTPSKHIVTDSDGKSMPMHLPKSYLPRASAGTSGPSAGAAFRGLSGSRSHMSAGALPIGGQKWRPPGWKEGASTPEQKPQDKGPNAEFYERPTLEVWGVRVVAALVLYALYIEFKDVSISPTGQITRKPRPKRHLTPQEEEEQRRLQEASQK</sequence>
<name>A0A1Q9D967_SYMMI</name>
<dbReference type="OrthoDB" id="437762at2759"/>